<dbReference type="EMBL" id="CP139960">
    <property type="protein sequence ID" value="WQD39749.1"/>
    <property type="molecule type" value="Genomic_DNA"/>
</dbReference>
<keyword evidence="2" id="KW-1185">Reference proteome</keyword>
<evidence type="ECO:0000313" key="1">
    <source>
        <dbReference type="EMBL" id="WQD39749.1"/>
    </source>
</evidence>
<reference evidence="1 2" key="1">
    <citation type="submission" date="2023-12" db="EMBL/GenBank/DDBJ databases">
        <title>Genome sequencing and assembly of bacterial species from a model synthetic community.</title>
        <authorList>
            <person name="Hogle S.L."/>
        </authorList>
    </citation>
    <scope>NUCLEOTIDE SEQUENCE [LARGE SCALE GENOMIC DNA]</scope>
    <source>
        <strain evidence="1 2">HAMBI_3031</strain>
    </source>
</reference>
<gene>
    <name evidence="1" type="ORF">U0035_06265</name>
</gene>
<evidence type="ECO:0000313" key="2">
    <source>
        <dbReference type="Proteomes" id="UP001325680"/>
    </source>
</evidence>
<accession>A0ABZ0WB90</accession>
<dbReference type="RefSeq" id="WP_114789166.1">
    <property type="nucleotide sequence ID" value="NZ_CP139960.1"/>
</dbReference>
<sequence length="116" mass="13539">MLEDANYMSIYDRQVIQGIISDNQFGIDSVNSLQQVQYIAFDRDRYPEIVALIEAGKIDHIERKDDVQLPARSSDIKEFLDIITFKDQQDRNYIATIYNSDSLYQDPEIIDIFKVV</sequence>
<name>A0ABZ0WB90_9BACT</name>
<protein>
    <submittedName>
        <fullName evidence="1">Uncharacterized protein</fullName>
    </submittedName>
</protein>
<organism evidence="1 2">
    <name type="scientific">Niabella yanshanensis</name>
    <dbReference type="NCBI Taxonomy" id="577386"/>
    <lineage>
        <taxon>Bacteria</taxon>
        <taxon>Pseudomonadati</taxon>
        <taxon>Bacteroidota</taxon>
        <taxon>Chitinophagia</taxon>
        <taxon>Chitinophagales</taxon>
        <taxon>Chitinophagaceae</taxon>
        <taxon>Niabella</taxon>
    </lineage>
</organism>
<proteinExistence type="predicted"/>
<dbReference type="Proteomes" id="UP001325680">
    <property type="component" value="Chromosome"/>
</dbReference>